<dbReference type="EMBL" id="OX597825">
    <property type="protein sequence ID" value="CAI9730834.1"/>
    <property type="molecule type" value="Genomic_DNA"/>
</dbReference>
<name>A0AA36FB49_OCTVU</name>
<protein>
    <submittedName>
        <fullName evidence="1">Uncharacterized protein</fullName>
    </submittedName>
</protein>
<sequence length="181" mass="21184">MRPRGVQKTMRFTQFDQICYDSVVSQSSNIHNIDIHGVCCPSKKPIFNLLNLSHITNERNSRKYQVATEQQKVSQRSVNQFTLYTLFHICHSVQKLLNAIQAKHSRNILKSLWLCNQFCDMDVQHGLEQSILKRKSMGTYTRMFQAALDIWRPTPMKELLDGEEYLRHRAIKCFHTSIALK</sequence>
<dbReference type="Proteomes" id="UP001162480">
    <property type="component" value="Chromosome 12"/>
</dbReference>
<accession>A0AA36FB49</accession>
<dbReference type="AlphaFoldDB" id="A0AA36FB49"/>
<evidence type="ECO:0000313" key="1">
    <source>
        <dbReference type="EMBL" id="CAI9730834.1"/>
    </source>
</evidence>
<reference evidence="1" key="1">
    <citation type="submission" date="2023-08" db="EMBL/GenBank/DDBJ databases">
        <authorList>
            <person name="Alioto T."/>
            <person name="Alioto T."/>
            <person name="Gomez Garrido J."/>
        </authorList>
    </citation>
    <scope>NUCLEOTIDE SEQUENCE</scope>
</reference>
<keyword evidence="2" id="KW-1185">Reference proteome</keyword>
<organism evidence="1 2">
    <name type="scientific">Octopus vulgaris</name>
    <name type="common">Common octopus</name>
    <dbReference type="NCBI Taxonomy" id="6645"/>
    <lineage>
        <taxon>Eukaryota</taxon>
        <taxon>Metazoa</taxon>
        <taxon>Spiralia</taxon>
        <taxon>Lophotrochozoa</taxon>
        <taxon>Mollusca</taxon>
        <taxon>Cephalopoda</taxon>
        <taxon>Coleoidea</taxon>
        <taxon>Octopodiformes</taxon>
        <taxon>Octopoda</taxon>
        <taxon>Incirrata</taxon>
        <taxon>Octopodidae</taxon>
        <taxon>Octopus</taxon>
    </lineage>
</organism>
<gene>
    <name evidence="1" type="ORF">OCTVUL_1B001233</name>
</gene>
<evidence type="ECO:0000313" key="2">
    <source>
        <dbReference type="Proteomes" id="UP001162480"/>
    </source>
</evidence>
<proteinExistence type="predicted"/>